<feature type="transmembrane region" description="Helical" evidence="8">
    <location>
        <begin position="410"/>
        <end position="434"/>
    </location>
</feature>
<protein>
    <submittedName>
        <fullName evidence="9">Membrane protein</fullName>
    </submittedName>
</protein>
<dbReference type="GO" id="GO:0009252">
    <property type="term" value="P:peptidoglycan biosynthetic process"/>
    <property type="evidence" value="ECO:0007669"/>
    <property type="project" value="UniProtKB-KW"/>
</dbReference>
<keyword evidence="3 8" id="KW-0812">Transmembrane</keyword>
<gene>
    <name evidence="9" type="ORF">GCM10011333_29150</name>
</gene>
<keyword evidence="4" id="KW-0133">Cell shape</keyword>
<feature type="transmembrane region" description="Helical" evidence="8">
    <location>
        <begin position="454"/>
        <end position="475"/>
    </location>
</feature>
<comment type="caution">
    <text evidence="9">The sequence shown here is derived from an EMBL/GenBank/DDBJ whole genome shotgun (WGS) entry which is preliminary data.</text>
</comment>
<proteinExistence type="predicted"/>
<name>A0A8J2U0A8_9MICO</name>
<feature type="transmembrane region" description="Helical" evidence="8">
    <location>
        <begin position="298"/>
        <end position="317"/>
    </location>
</feature>
<dbReference type="EMBL" id="BMFY01000015">
    <property type="protein sequence ID" value="GGA24316.1"/>
    <property type="molecule type" value="Genomic_DNA"/>
</dbReference>
<evidence type="ECO:0000313" key="9">
    <source>
        <dbReference type="EMBL" id="GGA24316.1"/>
    </source>
</evidence>
<feature type="transmembrane region" description="Helical" evidence="8">
    <location>
        <begin position="482"/>
        <end position="504"/>
    </location>
</feature>
<feature type="transmembrane region" description="Helical" evidence="8">
    <location>
        <begin position="100"/>
        <end position="121"/>
    </location>
</feature>
<evidence type="ECO:0000313" key="10">
    <source>
        <dbReference type="Proteomes" id="UP000616114"/>
    </source>
</evidence>
<evidence type="ECO:0000256" key="3">
    <source>
        <dbReference type="ARBA" id="ARBA00022692"/>
    </source>
</evidence>
<evidence type="ECO:0000256" key="1">
    <source>
        <dbReference type="ARBA" id="ARBA00004651"/>
    </source>
</evidence>
<feature type="transmembrane region" description="Helical" evidence="8">
    <location>
        <begin position="67"/>
        <end position="88"/>
    </location>
</feature>
<feature type="transmembrane region" description="Helical" evidence="8">
    <location>
        <begin position="377"/>
        <end position="398"/>
    </location>
</feature>
<feature type="transmembrane region" description="Helical" evidence="8">
    <location>
        <begin position="211"/>
        <end position="232"/>
    </location>
</feature>
<feature type="transmembrane region" description="Helical" evidence="8">
    <location>
        <begin position="253"/>
        <end position="278"/>
    </location>
</feature>
<dbReference type="Proteomes" id="UP000616114">
    <property type="component" value="Unassembled WGS sequence"/>
</dbReference>
<evidence type="ECO:0000256" key="5">
    <source>
        <dbReference type="ARBA" id="ARBA00022984"/>
    </source>
</evidence>
<dbReference type="AlphaFoldDB" id="A0A8J2U0A8"/>
<evidence type="ECO:0000256" key="8">
    <source>
        <dbReference type="SAM" id="Phobius"/>
    </source>
</evidence>
<organism evidence="9 10">
    <name type="scientific">Sediminivirga luteola</name>
    <dbReference type="NCBI Taxonomy" id="1774748"/>
    <lineage>
        <taxon>Bacteria</taxon>
        <taxon>Bacillati</taxon>
        <taxon>Actinomycetota</taxon>
        <taxon>Actinomycetes</taxon>
        <taxon>Micrococcales</taxon>
        <taxon>Brevibacteriaceae</taxon>
        <taxon>Sediminivirga</taxon>
    </lineage>
</organism>
<dbReference type="PANTHER" id="PTHR47019:SF1">
    <property type="entry name" value="LIPID II FLIPPASE MURJ"/>
    <property type="match status" value="1"/>
</dbReference>
<reference evidence="9" key="2">
    <citation type="submission" date="2020-09" db="EMBL/GenBank/DDBJ databases">
        <authorList>
            <person name="Sun Q."/>
            <person name="Zhou Y."/>
        </authorList>
    </citation>
    <scope>NUCLEOTIDE SEQUENCE</scope>
    <source>
        <strain evidence="9">CGMCC 1.12785</strain>
    </source>
</reference>
<feature type="transmembrane region" description="Helical" evidence="8">
    <location>
        <begin position="524"/>
        <end position="546"/>
    </location>
</feature>
<dbReference type="GO" id="GO:0005886">
    <property type="term" value="C:plasma membrane"/>
    <property type="evidence" value="ECO:0007669"/>
    <property type="project" value="UniProtKB-SubCell"/>
</dbReference>
<reference evidence="9" key="1">
    <citation type="journal article" date="2014" name="Int. J. Syst. Evol. Microbiol.">
        <title>Complete genome sequence of Corynebacterium casei LMG S-19264T (=DSM 44701T), isolated from a smear-ripened cheese.</title>
        <authorList>
            <consortium name="US DOE Joint Genome Institute (JGI-PGF)"/>
            <person name="Walter F."/>
            <person name="Albersmeier A."/>
            <person name="Kalinowski J."/>
            <person name="Ruckert C."/>
        </authorList>
    </citation>
    <scope>NUCLEOTIDE SEQUENCE</scope>
    <source>
        <strain evidence="9">CGMCC 1.12785</strain>
    </source>
</reference>
<dbReference type="RefSeq" id="WP_188551637.1">
    <property type="nucleotide sequence ID" value="NZ_BMFY01000015.1"/>
</dbReference>
<dbReference type="InterPro" id="IPR004268">
    <property type="entry name" value="MurJ"/>
</dbReference>
<dbReference type="PRINTS" id="PR01806">
    <property type="entry name" value="VIRFACTRMVIN"/>
</dbReference>
<keyword evidence="2" id="KW-1003">Cell membrane</keyword>
<evidence type="ECO:0000256" key="6">
    <source>
        <dbReference type="ARBA" id="ARBA00022989"/>
    </source>
</evidence>
<keyword evidence="10" id="KW-1185">Reference proteome</keyword>
<dbReference type="Pfam" id="PF03023">
    <property type="entry name" value="MurJ"/>
    <property type="match status" value="1"/>
</dbReference>
<feature type="transmembrane region" description="Helical" evidence="8">
    <location>
        <begin position="141"/>
        <end position="165"/>
    </location>
</feature>
<feature type="transmembrane region" description="Helical" evidence="8">
    <location>
        <begin position="12"/>
        <end position="33"/>
    </location>
</feature>
<dbReference type="PANTHER" id="PTHR47019">
    <property type="entry name" value="LIPID II FLIPPASE MURJ"/>
    <property type="match status" value="1"/>
</dbReference>
<comment type="subcellular location">
    <subcellularLocation>
        <location evidence="1">Cell membrane</location>
        <topology evidence="1">Multi-pass membrane protein</topology>
    </subcellularLocation>
</comment>
<dbReference type="InterPro" id="IPR051050">
    <property type="entry name" value="Lipid_II_flippase_MurJ/MviN"/>
</dbReference>
<feature type="transmembrane region" description="Helical" evidence="8">
    <location>
        <begin position="338"/>
        <end position="357"/>
    </location>
</feature>
<evidence type="ECO:0000256" key="7">
    <source>
        <dbReference type="ARBA" id="ARBA00023136"/>
    </source>
</evidence>
<dbReference type="GO" id="GO:0015648">
    <property type="term" value="F:lipid-linked peptidoglycan transporter activity"/>
    <property type="evidence" value="ECO:0007669"/>
    <property type="project" value="TreeGrafter"/>
</dbReference>
<dbReference type="GO" id="GO:0008360">
    <property type="term" value="P:regulation of cell shape"/>
    <property type="evidence" value="ECO:0007669"/>
    <property type="project" value="UniProtKB-KW"/>
</dbReference>
<feature type="transmembrane region" description="Helical" evidence="8">
    <location>
        <begin position="172"/>
        <end position="191"/>
    </location>
</feature>
<keyword evidence="6 8" id="KW-1133">Transmembrane helix</keyword>
<evidence type="ECO:0000256" key="2">
    <source>
        <dbReference type="ARBA" id="ARBA00022475"/>
    </source>
</evidence>
<accession>A0A8J2U0A8</accession>
<keyword evidence="7 8" id="KW-0472">Membrane</keyword>
<evidence type="ECO:0000256" key="4">
    <source>
        <dbReference type="ARBA" id="ARBA00022960"/>
    </source>
</evidence>
<sequence length="557" mass="56593">MNAPAGIGAARLARLLASTALLVSAITLASRIFGFGRWLVFSPAVGAGGVGTAYQSANQLPNVLFEVIAGGALSGAIVPLLAAPLAAADRATVSRIASALLTWALTVTVPLALLVAVFHRPLAAVLLSTSSGAHEPGTVDLAGRLLLMFAPQLVFYALGAVLVGVLQAHRKFLWPAFMPLLSSVVVMGSYIAFAATKDGIGPREAGLTAELWLGLGTTAGVLALSVPLLLPTRNAGVRLRLSWRFPPGVARRAFRLATAGMTALLAQQASVVTIMLLANRVGGTGAYVVFTYAQAVYLLPYAVLAVPLATVAFPRLSERAQTGSREEFAEAAARGLRTILLASAAGVALLIAAAAPLQEFFLTIDAAGDQDGVPLTGLGTAVLLMSLGLPGWALVAYVSRACYAQERSRYAAGSTAAGWAAAVVASLVLVPVLIRLSPSWGTDGPATTGEATLWALALGNSAGMVVAGVLLLIALRRISGAGALAGVPSTLLVLVPGAVLGAWAGRTAGEWLMTVLEFGPAASAVLAGLAAGTLALAVVGVLVAGLRRGLVHDIRAL</sequence>
<keyword evidence="5" id="KW-0573">Peptidoglycan synthesis</keyword>
<dbReference type="GO" id="GO:0034204">
    <property type="term" value="P:lipid translocation"/>
    <property type="evidence" value="ECO:0007669"/>
    <property type="project" value="TreeGrafter"/>
</dbReference>